<dbReference type="AlphaFoldDB" id="A0A0R2CYC3"/>
<organism evidence="1 2">
    <name type="scientific">Liquorilactobacillus aquaticus DSM 21051</name>
    <dbReference type="NCBI Taxonomy" id="1423725"/>
    <lineage>
        <taxon>Bacteria</taxon>
        <taxon>Bacillati</taxon>
        <taxon>Bacillota</taxon>
        <taxon>Bacilli</taxon>
        <taxon>Lactobacillales</taxon>
        <taxon>Lactobacillaceae</taxon>
        <taxon>Liquorilactobacillus</taxon>
    </lineage>
</organism>
<accession>A0A0R2CYC3</accession>
<protein>
    <submittedName>
        <fullName evidence="1">Uncharacterized protein</fullName>
    </submittedName>
</protein>
<keyword evidence="2" id="KW-1185">Reference proteome</keyword>
<evidence type="ECO:0000313" key="2">
    <source>
        <dbReference type="Proteomes" id="UP000051015"/>
    </source>
</evidence>
<evidence type="ECO:0000313" key="1">
    <source>
        <dbReference type="EMBL" id="KRM96640.1"/>
    </source>
</evidence>
<dbReference type="EMBL" id="AYZD01000015">
    <property type="protein sequence ID" value="KRM96640.1"/>
    <property type="molecule type" value="Genomic_DNA"/>
</dbReference>
<gene>
    <name evidence="1" type="ORF">FC19_GL000938</name>
</gene>
<reference evidence="1 2" key="1">
    <citation type="journal article" date="2015" name="Genome Announc.">
        <title>Expanding the biotechnology potential of lactobacilli through comparative genomics of 213 strains and associated genera.</title>
        <authorList>
            <person name="Sun Z."/>
            <person name="Harris H.M."/>
            <person name="McCann A."/>
            <person name="Guo C."/>
            <person name="Argimon S."/>
            <person name="Zhang W."/>
            <person name="Yang X."/>
            <person name="Jeffery I.B."/>
            <person name="Cooney J.C."/>
            <person name="Kagawa T.F."/>
            <person name="Liu W."/>
            <person name="Song Y."/>
            <person name="Salvetti E."/>
            <person name="Wrobel A."/>
            <person name="Rasinkangas P."/>
            <person name="Parkhill J."/>
            <person name="Rea M.C."/>
            <person name="O'Sullivan O."/>
            <person name="Ritari J."/>
            <person name="Douillard F.P."/>
            <person name="Paul Ross R."/>
            <person name="Yang R."/>
            <person name="Briner A.E."/>
            <person name="Felis G.E."/>
            <person name="de Vos W.M."/>
            <person name="Barrangou R."/>
            <person name="Klaenhammer T.R."/>
            <person name="Caufield P.W."/>
            <person name="Cui Y."/>
            <person name="Zhang H."/>
            <person name="O'Toole P.W."/>
        </authorList>
    </citation>
    <scope>NUCLEOTIDE SEQUENCE [LARGE SCALE GENOMIC DNA]</scope>
    <source>
        <strain evidence="1 2">DSM 21051</strain>
    </source>
</reference>
<dbReference type="Proteomes" id="UP000051015">
    <property type="component" value="Unassembled WGS sequence"/>
</dbReference>
<sequence>MLTAENIQTNDNNYNTMTIKDWVKWKSLPKFQFLPNLYEKNNKLILLFRL</sequence>
<name>A0A0R2CYC3_9LACO</name>
<proteinExistence type="predicted"/>
<comment type="caution">
    <text evidence="1">The sequence shown here is derived from an EMBL/GenBank/DDBJ whole genome shotgun (WGS) entry which is preliminary data.</text>
</comment>